<dbReference type="Gene3D" id="3.60.110.10">
    <property type="entry name" value="Carbon-nitrogen hydrolase"/>
    <property type="match status" value="1"/>
</dbReference>
<dbReference type="GO" id="GO:0006163">
    <property type="term" value="P:purine nucleotide metabolic process"/>
    <property type="evidence" value="ECO:0007669"/>
    <property type="project" value="TreeGrafter"/>
</dbReference>
<feature type="compositionally biased region" description="Basic and acidic residues" evidence="9">
    <location>
        <begin position="133"/>
        <end position="147"/>
    </location>
</feature>
<dbReference type="SUPFAM" id="SSF56317">
    <property type="entry name" value="Carbon-nitrogen hydrolase"/>
    <property type="match status" value="1"/>
</dbReference>
<evidence type="ECO:0000256" key="1">
    <source>
        <dbReference type="ARBA" id="ARBA00012377"/>
    </source>
</evidence>
<keyword evidence="3" id="KW-0378">Hydrolase</keyword>
<dbReference type="Proteomes" id="UP000663889">
    <property type="component" value="Unassembled WGS sequence"/>
</dbReference>
<dbReference type="Gene3D" id="3.30.428.10">
    <property type="entry name" value="HIT-like"/>
    <property type="match status" value="1"/>
</dbReference>
<dbReference type="Gene3D" id="1.10.10.2670">
    <property type="entry name" value="E3 ubiquitin-protein ligase"/>
    <property type="match status" value="1"/>
</dbReference>
<feature type="binding site" evidence="6">
    <location>
        <position position="563"/>
    </location>
    <ligand>
        <name>substrate</name>
    </ligand>
</feature>
<dbReference type="GO" id="GO:0008023">
    <property type="term" value="C:transcription elongation factor complex"/>
    <property type="evidence" value="ECO:0007669"/>
    <property type="project" value="InterPro"/>
</dbReference>
<dbReference type="FunFam" id="3.30.428.10:FF:000011">
    <property type="entry name" value="Fragile histidine triad"/>
    <property type="match status" value="1"/>
</dbReference>
<feature type="binding site" evidence="6">
    <location>
        <position position="492"/>
    </location>
    <ligand>
        <name>substrate</name>
    </ligand>
</feature>
<name>A0A814RSC6_9BILA</name>
<feature type="active site" description="Tele-AMP-histidine intermediate" evidence="5">
    <location>
        <position position="561"/>
    </location>
</feature>
<protein>
    <recommendedName>
        <fullName evidence="1">bis(5'-adenosyl)-triphosphatase</fullName>
        <ecNumber evidence="1">3.6.1.29</ecNumber>
    </recommendedName>
</protein>
<evidence type="ECO:0000256" key="6">
    <source>
        <dbReference type="PIRSR" id="PIRSR639383-2"/>
    </source>
</evidence>
<evidence type="ECO:0000259" key="11">
    <source>
        <dbReference type="PROSITE" id="PS51084"/>
    </source>
</evidence>
<dbReference type="GO" id="GO:0072332">
    <property type="term" value="P:intrinsic apoptotic signaling pathway by p53 class mediator"/>
    <property type="evidence" value="ECO:0007669"/>
    <property type="project" value="TreeGrafter"/>
</dbReference>
<evidence type="ECO:0000256" key="7">
    <source>
        <dbReference type="PIRSR" id="PIRSR639383-3"/>
    </source>
</evidence>
<evidence type="ECO:0000256" key="2">
    <source>
        <dbReference type="ARBA" id="ARBA00022741"/>
    </source>
</evidence>
<dbReference type="InterPro" id="IPR036390">
    <property type="entry name" value="WH_DNA-bd_sf"/>
</dbReference>
<dbReference type="PROSITE" id="PS50263">
    <property type="entry name" value="CN_HYDROLASE"/>
    <property type="match status" value="1"/>
</dbReference>
<keyword evidence="2" id="KW-0547">Nucleotide-binding</keyword>
<sequence>MDRNLPGNHKFWLNEDGSSSNDGKIFIFVKLTDSCMKTIETFIKLNKKQNSTNKGNIKFNLNGGDISIPTTNGERKTYSFNISPEDKTPEVFQSIKQINRDHLESCAIIEQKLNIHAQEDVYSMTKTKVTEFQKNEEQTKKQTKEIGESSQIILQKKTNKSSNQRSLTTTTTTGNNPKQQRRTINREQHLSPNTNINTQSLSSERPLRERLVHLLAARTYKKPDLLLRLKHDSLLSSISTLSKSGEFIIFKYILTSGEVNYDWPFYPKGEASIVKKKIKELQANATRSTINKTTNDIPIVSSVSDRSNIKNTSSNIGIVNSLCSTKSKLNSSLSNQTNRSTTNDERNQFEYEDSITSTQYTFNDQRIQQFRARAIENQCFVVAAAQVGSHNRKRQSYGHSLVVDPWGKVLLDMNLDSPLVRTIDIDLGYIEQVREKMPIIQHRRRDLYTLMSPTTIIVPIDDKNEEKIRWGQLEIKRNQIFFRSTLTLAFVNKKPVVPGHVLVSPFRCVERFSQLNPEEINDLFQSTQLIGRKIEEYYQAKSLSIAIQDGEYAGQTVKHVHVHILPRRAGDFEENDTIYYELAHHDKRDKGWREEQDMADEAINLRKLFYQDT</sequence>
<dbReference type="Pfam" id="PF01230">
    <property type="entry name" value="HIT"/>
    <property type="match status" value="1"/>
</dbReference>
<dbReference type="GO" id="GO:0005737">
    <property type="term" value="C:cytoplasm"/>
    <property type="evidence" value="ECO:0007669"/>
    <property type="project" value="TreeGrafter"/>
</dbReference>
<dbReference type="GO" id="GO:0015964">
    <property type="term" value="P:diadenosine triphosphate catabolic process"/>
    <property type="evidence" value="ECO:0007669"/>
    <property type="project" value="TreeGrafter"/>
</dbReference>
<dbReference type="PANTHER" id="PTHR46981">
    <property type="entry name" value="BIS(5'-ADENOSYL)-TRIPHOSPHATASE"/>
    <property type="match status" value="1"/>
</dbReference>
<dbReference type="SUPFAM" id="SSF54197">
    <property type="entry name" value="HIT-like"/>
    <property type="match status" value="1"/>
</dbReference>
<evidence type="ECO:0000256" key="5">
    <source>
        <dbReference type="PIRSR" id="PIRSR639383-1"/>
    </source>
</evidence>
<feature type="site" description="Important for induction of apoptosis" evidence="7">
    <location>
        <position position="579"/>
    </location>
</feature>
<dbReference type="InterPro" id="IPR036526">
    <property type="entry name" value="C-N_Hydrolase_sf"/>
</dbReference>
<dbReference type="InterPro" id="IPR011146">
    <property type="entry name" value="HIT-like"/>
</dbReference>
<feature type="short sequence motif" description="Histidine triad motif" evidence="8">
    <location>
        <begin position="559"/>
        <end position="563"/>
    </location>
</feature>
<reference evidence="12" key="1">
    <citation type="submission" date="2021-02" db="EMBL/GenBank/DDBJ databases">
        <authorList>
            <person name="Nowell W R."/>
        </authorList>
    </citation>
    <scope>NUCLEOTIDE SEQUENCE</scope>
</reference>
<dbReference type="GO" id="GO:0005886">
    <property type="term" value="C:plasma membrane"/>
    <property type="evidence" value="ECO:0007669"/>
    <property type="project" value="TreeGrafter"/>
</dbReference>
<comment type="caution">
    <text evidence="12">The sequence shown here is derived from an EMBL/GenBank/DDBJ whole genome shotgun (WGS) entry which is preliminary data.</text>
</comment>
<dbReference type="PROSITE" id="PS00892">
    <property type="entry name" value="HIT_1"/>
    <property type="match status" value="1"/>
</dbReference>
<dbReference type="PROSITE" id="PS51084">
    <property type="entry name" value="HIT_2"/>
    <property type="match status" value="1"/>
</dbReference>
<dbReference type="InterPro" id="IPR052677">
    <property type="entry name" value="Dinucleoside_ppp_hydrolase"/>
</dbReference>
<dbReference type="InterPro" id="IPR036265">
    <property type="entry name" value="HIT-like_sf"/>
</dbReference>
<dbReference type="EMBL" id="CAJNOU010001024">
    <property type="protein sequence ID" value="CAF1136650.1"/>
    <property type="molecule type" value="Genomic_DNA"/>
</dbReference>
<dbReference type="GO" id="GO:0006368">
    <property type="term" value="P:transcription elongation by RNA polymerase II"/>
    <property type="evidence" value="ECO:0007669"/>
    <property type="project" value="InterPro"/>
</dbReference>
<evidence type="ECO:0000256" key="3">
    <source>
        <dbReference type="ARBA" id="ARBA00022801"/>
    </source>
</evidence>
<accession>A0A814RSC6</accession>
<evidence type="ECO:0000259" key="10">
    <source>
        <dbReference type="PROSITE" id="PS50263"/>
    </source>
</evidence>
<organism evidence="12 13">
    <name type="scientific">Rotaria sordida</name>
    <dbReference type="NCBI Taxonomy" id="392033"/>
    <lineage>
        <taxon>Eukaryota</taxon>
        <taxon>Metazoa</taxon>
        <taxon>Spiralia</taxon>
        <taxon>Gnathifera</taxon>
        <taxon>Rotifera</taxon>
        <taxon>Eurotatoria</taxon>
        <taxon>Bdelloidea</taxon>
        <taxon>Philodinida</taxon>
        <taxon>Philodinidae</taxon>
        <taxon>Rotaria</taxon>
    </lineage>
</organism>
<dbReference type="PANTHER" id="PTHR46981:SF1">
    <property type="entry name" value="BIS(5'-ADENOSYL)-TRIPHOSPHATASE"/>
    <property type="match status" value="1"/>
</dbReference>
<dbReference type="GO" id="GO:0047710">
    <property type="term" value="F:bis(5'-adenosyl)-triphosphatase activity"/>
    <property type="evidence" value="ECO:0007669"/>
    <property type="project" value="UniProtKB-EC"/>
</dbReference>
<proteinExistence type="predicted"/>
<evidence type="ECO:0000256" key="9">
    <source>
        <dbReference type="SAM" id="MobiDB-lite"/>
    </source>
</evidence>
<dbReference type="InterPro" id="IPR042065">
    <property type="entry name" value="E3_ELL-like"/>
</dbReference>
<feature type="compositionally biased region" description="Polar residues" evidence="9">
    <location>
        <begin position="190"/>
        <end position="203"/>
    </location>
</feature>
<comment type="catalytic activity">
    <reaction evidence="4">
        <text>P(1),P(3)-bis(5'-adenosyl) triphosphate + H2O = AMP + ADP + 2 H(+)</text>
        <dbReference type="Rhea" id="RHEA:13893"/>
        <dbReference type="ChEBI" id="CHEBI:15377"/>
        <dbReference type="ChEBI" id="CHEBI:15378"/>
        <dbReference type="ChEBI" id="CHEBI:58529"/>
        <dbReference type="ChEBI" id="CHEBI:456215"/>
        <dbReference type="ChEBI" id="CHEBI:456216"/>
        <dbReference type="EC" id="3.6.1.29"/>
    </reaction>
</comment>
<feature type="domain" description="CN hydrolase" evidence="10">
    <location>
        <begin position="342"/>
        <end position="427"/>
    </location>
</feature>
<feature type="binding site" evidence="6">
    <location>
        <begin position="554"/>
        <end position="557"/>
    </location>
    <ligand>
        <name>substrate</name>
    </ligand>
</feature>
<evidence type="ECO:0000313" key="13">
    <source>
        <dbReference type="Proteomes" id="UP000663889"/>
    </source>
</evidence>
<dbReference type="InterPro" id="IPR003010">
    <property type="entry name" value="C-N_Hydrolase"/>
</dbReference>
<dbReference type="SUPFAM" id="SSF46785">
    <property type="entry name" value="Winged helix' DNA-binding domain"/>
    <property type="match status" value="1"/>
</dbReference>
<evidence type="ECO:0000256" key="4">
    <source>
        <dbReference type="ARBA" id="ARBA00047780"/>
    </source>
</evidence>
<evidence type="ECO:0000313" key="12">
    <source>
        <dbReference type="EMBL" id="CAF1136650.1"/>
    </source>
</evidence>
<dbReference type="Pfam" id="PF10390">
    <property type="entry name" value="ELL"/>
    <property type="match status" value="1"/>
</dbReference>
<dbReference type="Pfam" id="PF00795">
    <property type="entry name" value="CN_hydrolase"/>
    <property type="match status" value="1"/>
</dbReference>
<dbReference type="InterPro" id="IPR019808">
    <property type="entry name" value="Histidine_triad_CS"/>
</dbReference>
<dbReference type="AlphaFoldDB" id="A0A814RSC6"/>
<feature type="domain" description="HIT" evidence="11">
    <location>
        <begin position="466"/>
        <end position="574"/>
    </location>
</feature>
<dbReference type="InterPro" id="IPR039383">
    <property type="entry name" value="FHIT"/>
</dbReference>
<dbReference type="GO" id="GO:0000166">
    <property type="term" value="F:nucleotide binding"/>
    <property type="evidence" value="ECO:0007669"/>
    <property type="project" value="UniProtKB-KW"/>
</dbReference>
<dbReference type="GO" id="GO:0032435">
    <property type="term" value="P:negative regulation of proteasomal ubiquitin-dependent protein catabolic process"/>
    <property type="evidence" value="ECO:0007669"/>
    <property type="project" value="TreeGrafter"/>
</dbReference>
<feature type="binding site" evidence="6">
    <location>
        <position position="548"/>
    </location>
    <ligand>
        <name>substrate</name>
    </ligand>
</feature>
<feature type="region of interest" description="Disordered" evidence="9">
    <location>
        <begin position="133"/>
        <end position="203"/>
    </location>
</feature>
<dbReference type="GO" id="GO:0031625">
    <property type="term" value="F:ubiquitin protein ligase binding"/>
    <property type="evidence" value="ECO:0007669"/>
    <property type="project" value="TreeGrafter"/>
</dbReference>
<dbReference type="CDD" id="cd01275">
    <property type="entry name" value="FHIT"/>
    <property type="match status" value="1"/>
</dbReference>
<dbReference type="InterPro" id="IPR019464">
    <property type="entry name" value="ELL_N"/>
</dbReference>
<dbReference type="EC" id="3.6.1.29" evidence="1"/>
<gene>
    <name evidence="12" type="ORF">SEV965_LOCUS17711</name>
</gene>
<evidence type="ECO:0000256" key="8">
    <source>
        <dbReference type="PROSITE-ProRule" id="PRU00464"/>
    </source>
</evidence>